<evidence type="ECO:0000313" key="2">
    <source>
        <dbReference type="Proteomes" id="UP000383932"/>
    </source>
</evidence>
<organism evidence="1 2">
    <name type="scientific">Ceratobasidium theobromae</name>
    <dbReference type="NCBI Taxonomy" id="1582974"/>
    <lineage>
        <taxon>Eukaryota</taxon>
        <taxon>Fungi</taxon>
        <taxon>Dikarya</taxon>
        <taxon>Basidiomycota</taxon>
        <taxon>Agaricomycotina</taxon>
        <taxon>Agaricomycetes</taxon>
        <taxon>Cantharellales</taxon>
        <taxon>Ceratobasidiaceae</taxon>
        <taxon>Ceratobasidium</taxon>
    </lineage>
</organism>
<name>A0A5N5QG68_9AGAM</name>
<accession>A0A5N5QG68</accession>
<dbReference type="AlphaFoldDB" id="A0A5N5QG68"/>
<dbReference type="Proteomes" id="UP000383932">
    <property type="component" value="Unassembled WGS sequence"/>
</dbReference>
<gene>
    <name evidence="1" type="ORF">CTheo_6109</name>
</gene>
<evidence type="ECO:0008006" key="3">
    <source>
        <dbReference type="Google" id="ProtNLM"/>
    </source>
</evidence>
<comment type="caution">
    <text evidence="1">The sequence shown here is derived from an EMBL/GenBank/DDBJ whole genome shotgun (WGS) entry which is preliminary data.</text>
</comment>
<reference evidence="1 2" key="1">
    <citation type="journal article" date="2019" name="Fungal Biol. Biotechnol.">
        <title>Draft genome sequence of fastidious pathogen Ceratobasidium theobromae, which causes vascular-streak dieback in Theobroma cacao.</title>
        <authorList>
            <person name="Ali S.S."/>
            <person name="Asman A."/>
            <person name="Shao J."/>
            <person name="Firmansyah A.P."/>
            <person name="Susilo A.W."/>
            <person name="Rosmana A."/>
            <person name="McMahon P."/>
            <person name="Junaid M."/>
            <person name="Guest D."/>
            <person name="Kheng T.Y."/>
            <person name="Meinhardt L.W."/>
            <person name="Bailey B.A."/>
        </authorList>
    </citation>
    <scope>NUCLEOTIDE SEQUENCE [LARGE SCALE GENOMIC DNA]</scope>
    <source>
        <strain evidence="1 2">CT2</strain>
    </source>
</reference>
<protein>
    <recommendedName>
        <fullName evidence="3">Acetoacetate decarboxylase</fullName>
    </recommendedName>
</protein>
<evidence type="ECO:0000313" key="1">
    <source>
        <dbReference type="EMBL" id="KAB5590446.1"/>
    </source>
</evidence>
<dbReference type="OrthoDB" id="9970474at2759"/>
<dbReference type="SUPFAM" id="SSF160104">
    <property type="entry name" value="Acetoacetate decarboxylase-like"/>
    <property type="match status" value="1"/>
</dbReference>
<dbReference type="Gene3D" id="2.40.400.10">
    <property type="entry name" value="Acetoacetate decarboxylase-like"/>
    <property type="match status" value="1"/>
</dbReference>
<dbReference type="PANTHER" id="PTHR40518:SF1">
    <property type="entry name" value="ACETOACETATE DECARBOXYLASE"/>
    <property type="match status" value="1"/>
</dbReference>
<dbReference type="EMBL" id="SSOP01000169">
    <property type="protein sequence ID" value="KAB5590446.1"/>
    <property type="molecule type" value="Genomic_DNA"/>
</dbReference>
<proteinExistence type="predicted"/>
<sequence>MSSESPTNPTPIPTAQGIPEGFTEFLPPWSLEAEAWWIFPSIPLSWQSKKLPRGALDPLESDRLEDLQATYMGGLGSVQLLRYHTSPVGPYDELLYVPGKMKYKVGNSTISGLSITRIYVSSPASIVNGRRNWNIPKQLARFEFHTETPNPLSPVVAAVYPALNGTGTAPEPEFAAEPVFRARLVPSRLLPNFPLNVAHFPRAIVDPRLFQAPLTSASPVGGAVVGTEKWCTVAPEFKGRVRVMYPEPGLGGKFGDGVGFPDVRPLLVGVWWPKANIRFPAAEILNPENSEDKKAK</sequence>
<dbReference type="InterPro" id="IPR023375">
    <property type="entry name" value="ADC_dom_sf"/>
</dbReference>
<keyword evidence="2" id="KW-1185">Reference proteome</keyword>
<dbReference type="PANTHER" id="PTHR40518">
    <property type="entry name" value="ACETOACETATE DECARBOXYLASE"/>
    <property type="match status" value="1"/>
</dbReference>